<gene>
    <name evidence="2" type="ORF">J1777_08850</name>
</gene>
<evidence type="ECO:0000313" key="3">
    <source>
        <dbReference type="Proteomes" id="UP000664731"/>
    </source>
</evidence>
<evidence type="ECO:0008006" key="4">
    <source>
        <dbReference type="Google" id="ProtNLM"/>
    </source>
</evidence>
<keyword evidence="1" id="KW-0732">Signal</keyword>
<organism evidence="2 3">
    <name type="scientific">Comamonas denitrificans</name>
    <dbReference type="NCBI Taxonomy" id="117506"/>
    <lineage>
        <taxon>Bacteria</taxon>
        <taxon>Pseudomonadati</taxon>
        <taxon>Pseudomonadota</taxon>
        <taxon>Betaproteobacteria</taxon>
        <taxon>Burkholderiales</taxon>
        <taxon>Comamonadaceae</taxon>
        <taxon>Comamonas</taxon>
    </lineage>
</organism>
<dbReference type="AlphaFoldDB" id="A0A939H1M7"/>
<feature type="signal peptide" evidence="1">
    <location>
        <begin position="1"/>
        <end position="18"/>
    </location>
</feature>
<evidence type="ECO:0000313" key="2">
    <source>
        <dbReference type="EMBL" id="MBO1249926.1"/>
    </source>
</evidence>
<reference evidence="2" key="1">
    <citation type="submission" date="2021-03" db="EMBL/GenBank/DDBJ databases">
        <title>Comamonas denitrificans.</title>
        <authorList>
            <person name="Finster K."/>
        </authorList>
    </citation>
    <scope>NUCLEOTIDE SEQUENCE</scope>
    <source>
        <strain evidence="2">MM2021_4</strain>
    </source>
</reference>
<protein>
    <recommendedName>
        <fullName evidence="4">Lipoprotein</fullName>
    </recommendedName>
</protein>
<feature type="chain" id="PRO_5037714053" description="Lipoprotein" evidence="1">
    <location>
        <begin position="19"/>
        <end position="141"/>
    </location>
</feature>
<evidence type="ECO:0000256" key="1">
    <source>
        <dbReference type="SAM" id="SignalP"/>
    </source>
</evidence>
<proteinExistence type="predicted"/>
<keyword evidence="3" id="KW-1185">Reference proteome</keyword>
<dbReference type="Proteomes" id="UP000664731">
    <property type="component" value="Unassembled WGS sequence"/>
</dbReference>
<comment type="caution">
    <text evidence="2">The sequence shown here is derived from an EMBL/GenBank/DDBJ whole genome shotgun (WGS) entry which is preliminary data.</text>
</comment>
<accession>A0A939H1M7</accession>
<sequence length="141" mass="15437">MKKRLACLLAGICTLASAELVVKNLPPSLERPLQGNGLLAAEMDAQGVLHLRSKKATISELDYNNFVMHGLCSEQWRDPARFAAWNLGKVELLAVDGQQGYAFDASGDVCEQLGRFGQPGQNYRKRVAERTTVCQQGQCGK</sequence>
<dbReference type="RefSeq" id="WP_207575389.1">
    <property type="nucleotide sequence ID" value="NZ_JAFNME010000017.1"/>
</dbReference>
<dbReference type="EMBL" id="JAFNME010000017">
    <property type="protein sequence ID" value="MBO1249926.1"/>
    <property type="molecule type" value="Genomic_DNA"/>
</dbReference>
<name>A0A939H1M7_9BURK</name>